<keyword evidence="3" id="KW-1185">Reference proteome</keyword>
<gene>
    <name evidence="2" type="ORF">Sjap_009843</name>
</gene>
<sequence length="59" mass="6521">MKNLDRRSLAATAHPPCSAVDPAATFDSLDEHCPISTTEPRIPESSMKNQTKFFNDLCN</sequence>
<organism evidence="2 3">
    <name type="scientific">Stephania japonica</name>
    <dbReference type="NCBI Taxonomy" id="461633"/>
    <lineage>
        <taxon>Eukaryota</taxon>
        <taxon>Viridiplantae</taxon>
        <taxon>Streptophyta</taxon>
        <taxon>Embryophyta</taxon>
        <taxon>Tracheophyta</taxon>
        <taxon>Spermatophyta</taxon>
        <taxon>Magnoliopsida</taxon>
        <taxon>Ranunculales</taxon>
        <taxon>Menispermaceae</taxon>
        <taxon>Menispermoideae</taxon>
        <taxon>Cissampelideae</taxon>
        <taxon>Stephania</taxon>
    </lineage>
</organism>
<evidence type="ECO:0000313" key="2">
    <source>
        <dbReference type="EMBL" id="KAK9129356.1"/>
    </source>
</evidence>
<proteinExistence type="predicted"/>
<reference evidence="2 3" key="1">
    <citation type="submission" date="2024-01" db="EMBL/GenBank/DDBJ databases">
        <title>Genome assemblies of Stephania.</title>
        <authorList>
            <person name="Yang L."/>
        </authorList>
    </citation>
    <scope>NUCLEOTIDE SEQUENCE [LARGE SCALE GENOMIC DNA]</scope>
    <source>
        <strain evidence="2">QJT</strain>
        <tissue evidence="2">Leaf</tissue>
    </source>
</reference>
<name>A0AAP0P6L0_9MAGN</name>
<evidence type="ECO:0000313" key="3">
    <source>
        <dbReference type="Proteomes" id="UP001417504"/>
    </source>
</evidence>
<dbReference type="EMBL" id="JBBNAE010000004">
    <property type="protein sequence ID" value="KAK9129356.1"/>
    <property type="molecule type" value="Genomic_DNA"/>
</dbReference>
<comment type="caution">
    <text evidence="2">The sequence shown here is derived from an EMBL/GenBank/DDBJ whole genome shotgun (WGS) entry which is preliminary data.</text>
</comment>
<feature type="region of interest" description="Disordered" evidence="1">
    <location>
        <begin position="35"/>
        <end position="59"/>
    </location>
</feature>
<dbReference type="AlphaFoldDB" id="A0AAP0P6L0"/>
<accession>A0AAP0P6L0</accession>
<dbReference type="Proteomes" id="UP001417504">
    <property type="component" value="Unassembled WGS sequence"/>
</dbReference>
<protein>
    <submittedName>
        <fullName evidence="2">Uncharacterized protein</fullName>
    </submittedName>
</protein>
<feature type="compositionally biased region" description="Polar residues" evidence="1">
    <location>
        <begin position="46"/>
        <end position="59"/>
    </location>
</feature>
<evidence type="ECO:0000256" key="1">
    <source>
        <dbReference type="SAM" id="MobiDB-lite"/>
    </source>
</evidence>